<gene>
    <name evidence="3" type="ORF">D0Z08_22805</name>
</gene>
<evidence type="ECO:0000313" key="4">
    <source>
        <dbReference type="Proteomes" id="UP000283644"/>
    </source>
</evidence>
<evidence type="ECO:0000259" key="2">
    <source>
        <dbReference type="Pfam" id="PF00561"/>
    </source>
</evidence>
<accession>A0A417XXH5</accession>
<dbReference type="PANTHER" id="PTHR43329">
    <property type="entry name" value="EPOXIDE HYDROLASE"/>
    <property type="match status" value="1"/>
</dbReference>
<dbReference type="GO" id="GO:0016787">
    <property type="term" value="F:hydrolase activity"/>
    <property type="evidence" value="ECO:0007669"/>
    <property type="project" value="UniProtKB-KW"/>
</dbReference>
<proteinExistence type="predicted"/>
<keyword evidence="1 3" id="KW-0378">Hydrolase</keyword>
<dbReference type="Proteomes" id="UP000283644">
    <property type="component" value="Unassembled WGS sequence"/>
</dbReference>
<dbReference type="InterPro" id="IPR029058">
    <property type="entry name" value="AB_hydrolase_fold"/>
</dbReference>
<dbReference type="Gene3D" id="3.40.50.1820">
    <property type="entry name" value="alpha/beta hydrolase"/>
    <property type="match status" value="1"/>
</dbReference>
<comment type="caution">
    <text evidence="3">The sequence shown here is derived from an EMBL/GenBank/DDBJ whole genome shotgun (WGS) entry which is preliminary data.</text>
</comment>
<dbReference type="OrthoDB" id="2987348at2"/>
<reference evidence="3 4" key="1">
    <citation type="submission" date="2018-09" db="EMBL/GenBank/DDBJ databases">
        <title>Genome sequencing of Nocardioides immobilis CCTCC AB 2017083 for comparison to Nocardioides silvaticus.</title>
        <authorList>
            <person name="Li C."/>
            <person name="Wang G."/>
        </authorList>
    </citation>
    <scope>NUCLEOTIDE SEQUENCE [LARGE SCALE GENOMIC DNA]</scope>
    <source>
        <strain evidence="3 4">CCTCC AB 2017083</strain>
    </source>
</reference>
<protein>
    <submittedName>
        <fullName evidence="3">Alpha/beta hydrolase</fullName>
    </submittedName>
</protein>
<dbReference type="SUPFAM" id="SSF53474">
    <property type="entry name" value="alpha/beta-Hydrolases"/>
    <property type="match status" value="1"/>
</dbReference>
<name>A0A417XXH5_9ACTN</name>
<dbReference type="PRINTS" id="PR00412">
    <property type="entry name" value="EPOXHYDRLASE"/>
</dbReference>
<dbReference type="RefSeq" id="WP_118927621.1">
    <property type="nucleotide sequence ID" value="NZ_QXGH01000029.1"/>
</dbReference>
<dbReference type="InterPro" id="IPR000073">
    <property type="entry name" value="AB_hydrolase_1"/>
</dbReference>
<dbReference type="Pfam" id="PF00561">
    <property type="entry name" value="Abhydrolase_1"/>
    <property type="match status" value="1"/>
</dbReference>
<evidence type="ECO:0000256" key="1">
    <source>
        <dbReference type="ARBA" id="ARBA00022801"/>
    </source>
</evidence>
<evidence type="ECO:0000313" key="3">
    <source>
        <dbReference type="EMBL" id="RHW24847.1"/>
    </source>
</evidence>
<dbReference type="AlphaFoldDB" id="A0A417XXH5"/>
<keyword evidence="4" id="KW-1185">Reference proteome</keyword>
<sequence>MDQLTTDLDQLRLASLTWGPTADPAAPLAVLLHGFPDTAHTWRHLGPALADAGYRVVAPFTRGYGPSGLPADGSYHVPALMSDVLELHAALEGDARAVLIGHDWGAIVANGLAATEASPFRRVVSLAVPPFPAMNPSRGDVARWAGALARQATMSWYIGFNQLPGLPERSFDKLVAHLWRQWSPGYDAADDLARLAASLPTTERKAAAVGYYRANSRPWQLPSRYRHLGSAWAVGSPRVPLLYLHGEDDGCLDARWASRVSGKLRQGGRSALITGAGHFLQLERPDVVNARILEFLSEEAP</sequence>
<organism evidence="3 4">
    <name type="scientific">Nocardioides immobilis</name>
    <dbReference type="NCBI Taxonomy" id="2049295"/>
    <lineage>
        <taxon>Bacteria</taxon>
        <taxon>Bacillati</taxon>
        <taxon>Actinomycetota</taxon>
        <taxon>Actinomycetes</taxon>
        <taxon>Propionibacteriales</taxon>
        <taxon>Nocardioidaceae</taxon>
        <taxon>Nocardioides</taxon>
    </lineage>
</organism>
<dbReference type="InterPro" id="IPR000639">
    <property type="entry name" value="Epox_hydrolase-like"/>
</dbReference>
<feature type="domain" description="AB hydrolase-1" evidence="2">
    <location>
        <begin position="30"/>
        <end position="285"/>
    </location>
</feature>
<dbReference type="EMBL" id="QXGH01000029">
    <property type="protein sequence ID" value="RHW24847.1"/>
    <property type="molecule type" value="Genomic_DNA"/>
</dbReference>